<dbReference type="CDD" id="cd07302">
    <property type="entry name" value="CHD"/>
    <property type="match status" value="1"/>
</dbReference>
<dbReference type="InterPro" id="IPR029787">
    <property type="entry name" value="Nucleotide_cyclase"/>
</dbReference>
<keyword evidence="5" id="KW-0812">Transmembrane</keyword>
<evidence type="ECO:0000256" key="7">
    <source>
        <dbReference type="ARBA" id="ARBA00022741"/>
    </source>
</evidence>
<dbReference type="GO" id="GO:0006171">
    <property type="term" value="P:cAMP biosynthetic process"/>
    <property type="evidence" value="ECO:0007669"/>
    <property type="project" value="UniProtKB-KW"/>
</dbReference>
<dbReference type="OrthoDB" id="6147412at2759"/>
<evidence type="ECO:0000256" key="11">
    <source>
        <dbReference type="ARBA" id="ARBA00022998"/>
    </source>
</evidence>
<evidence type="ECO:0000256" key="13">
    <source>
        <dbReference type="ARBA" id="ARBA00023239"/>
    </source>
</evidence>
<dbReference type="EC" id="4.6.1.1" evidence="4"/>
<dbReference type="PANTHER" id="PTHR45627:SF12">
    <property type="entry name" value="ADENYLATE CYCLASE TYPE 2"/>
    <property type="match status" value="1"/>
</dbReference>
<dbReference type="PROSITE" id="PS00452">
    <property type="entry name" value="GUANYLATE_CYCLASE_1"/>
    <property type="match status" value="1"/>
</dbReference>
<keyword evidence="13 14" id="KW-0456">Lyase</keyword>
<dbReference type="Proteomes" id="UP000479000">
    <property type="component" value="Unassembled WGS sequence"/>
</dbReference>
<dbReference type="GO" id="GO:0005886">
    <property type="term" value="C:plasma membrane"/>
    <property type="evidence" value="ECO:0007669"/>
    <property type="project" value="TreeGrafter"/>
</dbReference>
<evidence type="ECO:0000256" key="8">
    <source>
        <dbReference type="ARBA" id="ARBA00022840"/>
    </source>
</evidence>
<comment type="catalytic activity">
    <reaction evidence="1">
        <text>ATP = 3',5'-cyclic AMP + diphosphate</text>
        <dbReference type="Rhea" id="RHEA:15389"/>
        <dbReference type="ChEBI" id="CHEBI:30616"/>
        <dbReference type="ChEBI" id="CHEBI:33019"/>
        <dbReference type="ChEBI" id="CHEBI:58165"/>
        <dbReference type="EC" id="4.6.1.1"/>
    </reaction>
</comment>
<comment type="similarity">
    <text evidence="14">Belongs to the adenylyl cyclase class-4/guanylyl cyclase family.</text>
</comment>
<name>A0A6H5HC31_9HEMI</name>
<feature type="domain" description="Guanylate cyclase" evidence="15">
    <location>
        <begin position="8"/>
        <end position="102"/>
    </location>
</feature>
<dbReference type="GO" id="GO:0007193">
    <property type="term" value="P:adenylate cyclase-inhibiting G protein-coupled receptor signaling pathway"/>
    <property type="evidence" value="ECO:0007669"/>
    <property type="project" value="TreeGrafter"/>
</dbReference>
<keyword evidence="6" id="KW-0479">Metal-binding</keyword>
<evidence type="ECO:0000256" key="12">
    <source>
        <dbReference type="ARBA" id="ARBA00023136"/>
    </source>
</evidence>
<dbReference type="GO" id="GO:0046872">
    <property type="term" value="F:metal ion binding"/>
    <property type="evidence" value="ECO:0007669"/>
    <property type="project" value="UniProtKB-KW"/>
</dbReference>
<evidence type="ECO:0000259" key="15">
    <source>
        <dbReference type="PROSITE" id="PS50125"/>
    </source>
</evidence>
<dbReference type="SMART" id="SM00044">
    <property type="entry name" value="CYCc"/>
    <property type="match status" value="1"/>
</dbReference>
<dbReference type="AlphaFoldDB" id="A0A6H5HC31"/>
<evidence type="ECO:0000256" key="14">
    <source>
        <dbReference type="RuleBase" id="RU000405"/>
    </source>
</evidence>
<proteinExistence type="inferred from homology"/>
<evidence type="ECO:0000256" key="3">
    <source>
        <dbReference type="ARBA" id="ARBA00004141"/>
    </source>
</evidence>
<organism evidence="16 17">
    <name type="scientific">Nesidiocoris tenuis</name>
    <dbReference type="NCBI Taxonomy" id="355587"/>
    <lineage>
        <taxon>Eukaryota</taxon>
        <taxon>Metazoa</taxon>
        <taxon>Ecdysozoa</taxon>
        <taxon>Arthropoda</taxon>
        <taxon>Hexapoda</taxon>
        <taxon>Insecta</taxon>
        <taxon>Pterygota</taxon>
        <taxon>Neoptera</taxon>
        <taxon>Paraneoptera</taxon>
        <taxon>Hemiptera</taxon>
        <taxon>Heteroptera</taxon>
        <taxon>Panheteroptera</taxon>
        <taxon>Cimicomorpha</taxon>
        <taxon>Miridae</taxon>
        <taxon>Dicyphina</taxon>
        <taxon>Nesidiocoris</taxon>
    </lineage>
</organism>
<keyword evidence="10" id="KW-1133">Transmembrane helix</keyword>
<dbReference type="GO" id="GO:0035556">
    <property type="term" value="P:intracellular signal transduction"/>
    <property type="evidence" value="ECO:0007669"/>
    <property type="project" value="InterPro"/>
</dbReference>
<dbReference type="PANTHER" id="PTHR45627">
    <property type="entry name" value="ADENYLATE CYCLASE TYPE 1"/>
    <property type="match status" value="1"/>
</dbReference>
<evidence type="ECO:0000313" key="17">
    <source>
        <dbReference type="Proteomes" id="UP000479000"/>
    </source>
</evidence>
<keyword evidence="12" id="KW-0472">Membrane</keyword>
<evidence type="ECO:0000256" key="5">
    <source>
        <dbReference type="ARBA" id="ARBA00022692"/>
    </source>
</evidence>
<protein>
    <recommendedName>
        <fullName evidence="4">adenylate cyclase</fullName>
        <ecNumber evidence="4">4.6.1.1</ecNumber>
    </recommendedName>
</protein>
<dbReference type="GO" id="GO:0005524">
    <property type="term" value="F:ATP binding"/>
    <property type="evidence" value="ECO:0007669"/>
    <property type="project" value="UniProtKB-KW"/>
</dbReference>
<evidence type="ECO:0000256" key="2">
    <source>
        <dbReference type="ARBA" id="ARBA00001946"/>
    </source>
</evidence>
<dbReference type="InterPro" id="IPR018297">
    <property type="entry name" value="A/G_cyclase_CS"/>
</dbReference>
<dbReference type="Pfam" id="PF00211">
    <property type="entry name" value="Guanylate_cyc"/>
    <property type="match status" value="1"/>
</dbReference>
<comment type="subcellular location">
    <subcellularLocation>
        <location evidence="3">Membrane</location>
        <topology evidence="3">Multi-pass membrane protein</topology>
    </subcellularLocation>
</comment>
<dbReference type="SUPFAM" id="SSF55073">
    <property type="entry name" value="Nucleotide cyclase"/>
    <property type="match status" value="1"/>
</dbReference>
<dbReference type="GO" id="GO:0004016">
    <property type="term" value="F:adenylate cyclase activity"/>
    <property type="evidence" value="ECO:0007669"/>
    <property type="project" value="UniProtKB-EC"/>
</dbReference>
<accession>A0A6H5HC31</accession>
<dbReference type="EMBL" id="CADCXU010026516">
    <property type="protein sequence ID" value="CAB0013321.1"/>
    <property type="molecule type" value="Genomic_DNA"/>
</dbReference>
<keyword evidence="11" id="KW-0115">cAMP biosynthesis</keyword>
<evidence type="ECO:0000256" key="4">
    <source>
        <dbReference type="ARBA" id="ARBA00012201"/>
    </source>
</evidence>
<reference evidence="16 17" key="1">
    <citation type="submission" date="2020-02" db="EMBL/GenBank/DDBJ databases">
        <authorList>
            <person name="Ferguson B K."/>
        </authorList>
    </citation>
    <scope>NUCLEOTIDE SEQUENCE [LARGE SCALE GENOMIC DNA]</scope>
</reference>
<dbReference type="InterPro" id="IPR001054">
    <property type="entry name" value="A/G_cyclase"/>
</dbReference>
<evidence type="ECO:0000256" key="9">
    <source>
        <dbReference type="ARBA" id="ARBA00022842"/>
    </source>
</evidence>
<comment type="cofactor">
    <cofactor evidence="2">
        <name>Mg(2+)</name>
        <dbReference type="ChEBI" id="CHEBI:18420"/>
    </cofactor>
</comment>
<feature type="non-terminal residue" evidence="16">
    <location>
        <position position="1"/>
    </location>
</feature>
<dbReference type="PROSITE" id="PS50125">
    <property type="entry name" value="GUANYLATE_CYCLASE_2"/>
    <property type="match status" value="1"/>
</dbReference>
<keyword evidence="9" id="KW-0460">Magnesium</keyword>
<evidence type="ECO:0000313" key="16">
    <source>
        <dbReference type="EMBL" id="CAB0013321.1"/>
    </source>
</evidence>
<evidence type="ECO:0000256" key="1">
    <source>
        <dbReference type="ARBA" id="ARBA00001593"/>
    </source>
</evidence>
<dbReference type="FunFam" id="3.30.70.1230:FF:000116">
    <property type="entry name" value="Uncharacterized protein"/>
    <property type="match status" value="1"/>
</dbReference>
<evidence type="ECO:0000256" key="10">
    <source>
        <dbReference type="ARBA" id="ARBA00022989"/>
    </source>
</evidence>
<gene>
    <name evidence="16" type="ORF">NTEN_LOCUS17932</name>
</gene>
<dbReference type="Gene3D" id="3.30.70.1230">
    <property type="entry name" value="Nucleotide cyclase"/>
    <property type="match status" value="1"/>
</dbReference>
<keyword evidence="17" id="KW-1185">Reference proteome</keyword>
<keyword evidence="7" id="KW-0547">Nucleotide-binding</keyword>
<evidence type="ECO:0000256" key="6">
    <source>
        <dbReference type="ARBA" id="ARBA00022723"/>
    </source>
</evidence>
<sequence length="407" mass="46347">TKCQCFWDDLIQENQCMRIKILGDCYYCVSGLPVSRPNHASNCVNMGLEMIDCIATVREATGFNVDMRIGVHTGNVLCGVIGLRKWQFDVWSDDVTTANHMESGGLPGRVHITEATLMQLNGQFEVEPGRGGERDSYLADHGIETFLIVPYCVLLVSGREEKRDVALPAKSRRLEALELGGGRRRPRLSRIRSRSIASQNDQNDRMLGSREAVRQHNGIDPRKKHWPRVFKSFNCRYCAPKDGMDPATLWFTEKQHESRYRQQADPHFKEYMLCACVLFVTMALIQLLTIPRLMEGSWKWKLVVTLTLVVALFHALDRQVELTARTEFQWKARLLIEQEDVETMRGINKILLENILPAHVARLFLQSTPSQLLLKPKFSCIEKIKTIGSTYMLASGLAPGKETREVI</sequence>
<dbReference type="GO" id="GO:0007189">
    <property type="term" value="P:adenylate cyclase-activating G protein-coupled receptor signaling pathway"/>
    <property type="evidence" value="ECO:0007669"/>
    <property type="project" value="TreeGrafter"/>
</dbReference>
<keyword evidence="8" id="KW-0067">ATP-binding</keyword>